<dbReference type="Gene3D" id="2.30.40.10">
    <property type="entry name" value="Urease, subunit C, domain 1"/>
    <property type="match status" value="1"/>
</dbReference>
<dbReference type="Proteomes" id="UP000753961">
    <property type="component" value="Unassembled WGS sequence"/>
</dbReference>
<dbReference type="EMBL" id="JAHVHU010000007">
    <property type="protein sequence ID" value="MBY5958015.1"/>
    <property type="molecule type" value="Genomic_DNA"/>
</dbReference>
<dbReference type="Gene3D" id="3.30.110.90">
    <property type="entry name" value="Amidohydrolase"/>
    <property type="match status" value="1"/>
</dbReference>
<evidence type="ECO:0000313" key="3">
    <source>
        <dbReference type="Proteomes" id="UP000753961"/>
    </source>
</evidence>
<dbReference type="Pfam" id="PF01979">
    <property type="entry name" value="Amidohydro_1"/>
    <property type="match status" value="1"/>
</dbReference>
<organism evidence="2 3">
    <name type="scientific">Membranihabitans marinus</name>
    <dbReference type="NCBI Taxonomy" id="1227546"/>
    <lineage>
        <taxon>Bacteria</taxon>
        <taxon>Pseudomonadati</taxon>
        <taxon>Bacteroidota</taxon>
        <taxon>Saprospiria</taxon>
        <taxon>Saprospirales</taxon>
        <taxon>Saprospiraceae</taxon>
        <taxon>Membranihabitans</taxon>
    </lineage>
</organism>
<dbReference type="Gene3D" id="1.20.58.520">
    <property type="entry name" value="Amidohydrolase"/>
    <property type="match status" value="1"/>
</dbReference>
<dbReference type="InterPro" id="IPR051781">
    <property type="entry name" value="Metallo-dep_Hydrolase"/>
</dbReference>
<dbReference type="InterPro" id="IPR011059">
    <property type="entry name" value="Metal-dep_hydrolase_composite"/>
</dbReference>
<dbReference type="PANTHER" id="PTHR43135:SF3">
    <property type="entry name" value="ALPHA-D-RIBOSE 1-METHYLPHOSPHONATE 5-TRIPHOSPHATE DIPHOSPHATASE"/>
    <property type="match status" value="1"/>
</dbReference>
<evidence type="ECO:0000313" key="2">
    <source>
        <dbReference type="EMBL" id="MBY5958015.1"/>
    </source>
</evidence>
<dbReference type="InterPro" id="IPR006680">
    <property type="entry name" value="Amidohydro-rel"/>
</dbReference>
<gene>
    <name evidence="2" type="ORF">KUV50_07735</name>
</gene>
<reference evidence="2" key="1">
    <citation type="submission" date="2021-06" db="EMBL/GenBank/DDBJ databases">
        <title>44 bacteria genomes isolated from Dapeng, Shenzhen.</title>
        <authorList>
            <person name="Zheng W."/>
            <person name="Yu S."/>
            <person name="Huang Y."/>
        </authorList>
    </citation>
    <scope>NUCLEOTIDE SEQUENCE</scope>
    <source>
        <strain evidence="2">DP5N28-2</strain>
    </source>
</reference>
<protein>
    <submittedName>
        <fullName evidence="2">Amidohydrolase family protein</fullName>
    </submittedName>
</protein>
<evidence type="ECO:0000259" key="1">
    <source>
        <dbReference type="Pfam" id="PF01979"/>
    </source>
</evidence>
<dbReference type="SUPFAM" id="SSF51338">
    <property type="entry name" value="Composite domain of metallo-dependent hydrolases"/>
    <property type="match status" value="1"/>
</dbReference>
<dbReference type="AlphaFoldDB" id="A0A953HTF6"/>
<name>A0A953HTF6_9BACT</name>
<feature type="domain" description="Amidohydrolase-related" evidence="1">
    <location>
        <begin position="5"/>
        <end position="104"/>
    </location>
</feature>
<dbReference type="GO" id="GO:0016810">
    <property type="term" value="F:hydrolase activity, acting on carbon-nitrogen (but not peptide) bonds"/>
    <property type="evidence" value="ECO:0007669"/>
    <property type="project" value="InterPro"/>
</dbReference>
<dbReference type="PANTHER" id="PTHR43135">
    <property type="entry name" value="ALPHA-D-RIBOSE 1-METHYLPHOSPHONATE 5-TRIPHOSPHATE DIPHOSPHATASE"/>
    <property type="match status" value="1"/>
</dbReference>
<keyword evidence="3" id="KW-1185">Reference proteome</keyword>
<comment type="caution">
    <text evidence="2">The sequence shown here is derived from an EMBL/GenBank/DDBJ whole genome shotgun (WGS) entry which is preliminary data.</text>
</comment>
<proteinExistence type="predicted"/>
<sequence length="105" mass="11727">MEFVSKAHQAGVKIVTSSHTSSPYSEPGWTYQREMELLAEAGLSPMDIIYASTLLNAQYFRSEQRIGSVEAGKFADLILLDENPLVDISNVKKVSRVMFNGTWVE</sequence>
<accession>A0A953HTF6</accession>
<dbReference type="RefSeq" id="WP_222579551.1">
    <property type="nucleotide sequence ID" value="NZ_JAHVHU010000007.1"/>
</dbReference>